<evidence type="ECO:0000256" key="2">
    <source>
        <dbReference type="ARBA" id="ARBA00023015"/>
    </source>
</evidence>
<dbReference type="Proteomes" id="UP000500938">
    <property type="component" value="Chromosome"/>
</dbReference>
<dbReference type="AlphaFoldDB" id="A0A6M4ISJ8"/>
<reference evidence="6 7" key="1">
    <citation type="submission" date="2020-05" db="EMBL/GenBank/DDBJ databases">
        <title>Complete genome sequence of Gemmatimonas greenlandica TET16.</title>
        <authorList>
            <person name="Zeng Y."/>
        </authorList>
    </citation>
    <scope>NUCLEOTIDE SEQUENCE [LARGE SCALE GENOMIC DNA]</scope>
    <source>
        <strain evidence="6 7">TET16</strain>
    </source>
</reference>
<dbReference type="PANTHER" id="PTHR43133">
    <property type="entry name" value="RNA POLYMERASE ECF-TYPE SIGMA FACTO"/>
    <property type="match status" value="1"/>
</dbReference>
<dbReference type="SUPFAM" id="SSF88659">
    <property type="entry name" value="Sigma3 and sigma4 domains of RNA polymerase sigma factors"/>
    <property type="match status" value="1"/>
</dbReference>
<dbReference type="NCBIfam" id="TIGR02937">
    <property type="entry name" value="sigma70-ECF"/>
    <property type="match status" value="1"/>
</dbReference>
<dbReference type="InterPro" id="IPR013324">
    <property type="entry name" value="RNA_pol_sigma_r3/r4-like"/>
</dbReference>
<dbReference type="NCBIfam" id="TIGR02999">
    <property type="entry name" value="Sig-70_X6"/>
    <property type="match status" value="1"/>
</dbReference>
<dbReference type="InterPro" id="IPR036388">
    <property type="entry name" value="WH-like_DNA-bd_sf"/>
</dbReference>
<accession>A0A6M4ISJ8</accession>
<dbReference type="RefSeq" id="WP_171226578.1">
    <property type="nucleotide sequence ID" value="NZ_CP053085.1"/>
</dbReference>
<evidence type="ECO:0000256" key="1">
    <source>
        <dbReference type="ARBA" id="ARBA00010641"/>
    </source>
</evidence>
<dbReference type="EMBL" id="CP053085">
    <property type="protein sequence ID" value="QJR37145.1"/>
    <property type="molecule type" value="Genomic_DNA"/>
</dbReference>
<keyword evidence="7" id="KW-1185">Reference proteome</keyword>
<feature type="domain" description="RNA polymerase sigma-70 ECF-like HTH" evidence="5">
    <location>
        <begin position="10"/>
        <end position="193"/>
    </location>
</feature>
<sequence length="194" mass="21535">MTNLPLSDQSSLTELLAAAQQGDASVQDMAARRVYAELHQLAEIYLGRERADHTLQPTALVHEAYLRLMGQDAPWKSRAHFFGIAATMMRRILVDHARRTAAERRDRGLQVTLDPHTADATPAAPDAVTDVLGVHEALTRLEEVDARQAKIVELKFFVGLTLDEIAELLSISAATVSREWTMARAWLQAELRDG</sequence>
<keyword evidence="4" id="KW-0804">Transcription</keyword>
<dbReference type="InterPro" id="IPR014284">
    <property type="entry name" value="RNA_pol_sigma-70_dom"/>
</dbReference>
<evidence type="ECO:0000256" key="3">
    <source>
        <dbReference type="ARBA" id="ARBA00023082"/>
    </source>
</evidence>
<keyword evidence="2" id="KW-0805">Transcription regulation</keyword>
<organism evidence="6 7">
    <name type="scientific">Gemmatimonas groenlandica</name>
    <dbReference type="NCBI Taxonomy" id="2732249"/>
    <lineage>
        <taxon>Bacteria</taxon>
        <taxon>Pseudomonadati</taxon>
        <taxon>Gemmatimonadota</taxon>
        <taxon>Gemmatimonadia</taxon>
        <taxon>Gemmatimonadales</taxon>
        <taxon>Gemmatimonadaceae</taxon>
        <taxon>Gemmatimonas</taxon>
    </lineage>
</organism>
<dbReference type="InterPro" id="IPR013325">
    <property type="entry name" value="RNA_pol_sigma_r2"/>
</dbReference>
<protein>
    <submittedName>
        <fullName evidence="6">Sigma-70 family RNA polymerase sigma factor</fullName>
    </submittedName>
</protein>
<dbReference type="Pfam" id="PF07638">
    <property type="entry name" value="Sigma70_ECF"/>
    <property type="match status" value="1"/>
</dbReference>
<evidence type="ECO:0000256" key="4">
    <source>
        <dbReference type="ARBA" id="ARBA00023163"/>
    </source>
</evidence>
<proteinExistence type="inferred from homology"/>
<dbReference type="InterPro" id="IPR039425">
    <property type="entry name" value="RNA_pol_sigma-70-like"/>
</dbReference>
<dbReference type="KEGG" id="ggr:HKW67_17285"/>
<dbReference type="GO" id="GO:0016987">
    <property type="term" value="F:sigma factor activity"/>
    <property type="evidence" value="ECO:0007669"/>
    <property type="project" value="UniProtKB-KW"/>
</dbReference>
<dbReference type="InterPro" id="IPR053812">
    <property type="entry name" value="HTH_Sigma70_ECF-like"/>
</dbReference>
<dbReference type="Gene3D" id="1.10.1740.10">
    <property type="match status" value="1"/>
</dbReference>
<evidence type="ECO:0000313" key="6">
    <source>
        <dbReference type="EMBL" id="QJR37145.1"/>
    </source>
</evidence>
<dbReference type="InterPro" id="IPR011517">
    <property type="entry name" value="RNA_pol_sigma70_ECF-like"/>
</dbReference>
<name>A0A6M4ISJ8_9BACT</name>
<dbReference type="Gene3D" id="1.10.10.10">
    <property type="entry name" value="Winged helix-like DNA-binding domain superfamily/Winged helix DNA-binding domain"/>
    <property type="match status" value="1"/>
</dbReference>
<evidence type="ECO:0000313" key="7">
    <source>
        <dbReference type="Proteomes" id="UP000500938"/>
    </source>
</evidence>
<dbReference type="SUPFAM" id="SSF88946">
    <property type="entry name" value="Sigma2 domain of RNA polymerase sigma factors"/>
    <property type="match status" value="1"/>
</dbReference>
<comment type="similarity">
    <text evidence="1">Belongs to the sigma-70 factor family. ECF subfamily.</text>
</comment>
<evidence type="ECO:0000259" key="5">
    <source>
        <dbReference type="Pfam" id="PF07638"/>
    </source>
</evidence>
<dbReference type="GO" id="GO:0006352">
    <property type="term" value="P:DNA-templated transcription initiation"/>
    <property type="evidence" value="ECO:0007669"/>
    <property type="project" value="InterPro"/>
</dbReference>
<gene>
    <name evidence="6" type="ORF">HKW67_17285</name>
</gene>
<keyword evidence="3" id="KW-0731">Sigma factor</keyword>
<dbReference type="PANTHER" id="PTHR43133:SF39">
    <property type="entry name" value="SIMILAR TO RNA POLYMERASE SIGMA-E FACTOR"/>
    <property type="match status" value="1"/>
</dbReference>